<organism evidence="4 5">
    <name type="scientific">Trametes cubensis</name>
    <dbReference type="NCBI Taxonomy" id="1111947"/>
    <lineage>
        <taxon>Eukaryota</taxon>
        <taxon>Fungi</taxon>
        <taxon>Dikarya</taxon>
        <taxon>Basidiomycota</taxon>
        <taxon>Agaricomycotina</taxon>
        <taxon>Agaricomycetes</taxon>
        <taxon>Polyporales</taxon>
        <taxon>Polyporaceae</taxon>
        <taxon>Trametes</taxon>
    </lineage>
</organism>
<evidence type="ECO:0000259" key="3">
    <source>
        <dbReference type="Pfam" id="PF20151"/>
    </source>
</evidence>
<keyword evidence="2" id="KW-0812">Transmembrane</keyword>
<keyword evidence="5" id="KW-1185">Reference proteome</keyword>
<feature type="region of interest" description="Disordered" evidence="1">
    <location>
        <begin position="321"/>
        <end position="373"/>
    </location>
</feature>
<evidence type="ECO:0000256" key="1">
    <source>
        <dbReference type="SAM" id="MobiDB-lite"/>
    </source>
</evidence>
<proteinExistence type="predicted"/>
<feature type="compositionally biased region" description="Basic and acidic residues" evidence="1">
    <location>
        <begin position="361"/>
        <end position="373"/>
    </location>
</feature>
<sequence length="373" mass="41680">MSTSTDSSLVSEAASTVTLNYCGMSVIALLMYYCLTTLDDEFKHYSSRKFTLATLLYIANRYIPLAYALYTLSWIGFSSEEKMYPYLCLFILQMRPLIPWHFDSCAVEWGIGVGVEDLQYFPWAIFSALRTYALQRKLYWAIIVFMLSLASVFVSAIRDHWAMGYEDAVEGCVLSVSHSVPLWFQRRKYPRVDLNIFNIARIAPILARVPMIIADIIVIIITWRTQYKTHSLSKELPAPTSLTTIVLRDGEELKDVLQEWQLIYPSGTLYFVLTAILISEFLTDLHKAADADSGSDAISQASVSAVEFRIVGTIGASLSGPNEGVASDEAEESGTRGLEGSAEYRNSETGNPAGAEVVIEEVTRDELDRESEA</sequence>
<dbReference type="Pfam" id="PF20151">
    <property type="entry name" value="DUF6533"/>
    <property type="match status" value="1"/>
</dbReference>
<feature type="transmembrane region" description="Helical" evidence="2">
    <location>
        <begin position="262"/>
        <end position="282"/>
    </location>
</feature>
<name>A0AAD7XJ35_9APHY</name>
<comment type="caution">
    <text evidence="4">The sequence shown here is derived from an EMBL/GenBank/DDBJ whole genome shotgun (WGS) entry which is preliminary data.</text>
</comment>
<feature type="transmembrane region" description="Helical" evidence="2">
    <location>
        <begin position="138"/>
        <end position="156"/>
    </location>
</feature>
<accession>A0AAD7XJ35</accession>
<feature type="transmembrane region" description="Helical" evidence="2">
    <location>
        <begin position="50"/>
        <end position="77"/>
    </location>
</feature>
<evidence type="ECO:0000313" key="5">
    <source>
        <dbReference type="Proteomes" id="UP001215151"/>
    </source>
</evidence>
<evidence type="ECO:0000313" key="4">
    <source>
        <dbReference type="EMBL" id="KAJ8502303.1"/>
    </source>
</evidence>
<evidence type="ECO:0000256" key="2">
    <source>
        <dbReference type="SAM" id="Phobius"/>
    </source>
</evidence>
<dbReference type="EMBL" id="JAPEVG010000001">
    <property type="protein sequence ID" value="KAJ8502303.1"/>
    <property type="molecule type" value="Genomic_DNA"/>
</dbReference>
<protein>
    <recommendedName>
        <fullName evidence="3">DUF6533 domain-containing protein</fullName>
    </recommendedName>
</protein>
<dbReference type="InterPro" id="IPR045340">
    <property type="entry name" value="DUF6533"/>
</dbReference>
<reference evidence="4" key="1">
    <citation type="submission" date="2022-11" db="EMBL/GenBank/DDBJ databases">
        <title>Genome Sequence of Cubamyces cubensis.</title>
        <authorList>
            <person name="Buettner E."/>
        </authorList>
    </citation>
    <scope>NUCLEOTIDE SEQUENCE</scope>
    <source>
        <strain evidence="4">MPL-01</strain>
    </source>
</reference>
<feature type="transmembrane region" description="Helical" evidence="2">
    <location>
        <begin position="205"/>
        <end position="223"/>
    </location>
</feature>
<feature type="transmembrane region" description="Helical" evidence="2">
    <location>
        <begin position="18"/>
        <end position="38"/>
    </location>
</feature>
<dbReference type="AlphaFoldDB" id="A0AAD7XJ35"/>
<feature type="domain" description="DUF6533" evidence="3">
    <location>
        <begin position="21"/>
        <end position="66"/>
    </location>
</feature>
<gene>
    <name evidence="4" type="ORF">ONZ51_g49</name>
</gene>
<dbReference type="Proteomes" id="UP001215151">
    <property type="component" value="Unassembled WGS sequence"/>
</dbReference>
<keyword evidence="2" id="KW-0472">Membrane</keyword>
<keyword evidence="2" id="KW-1133">Transmembrane helix</keyword>